<organism evidence="1 2">
    <name type="scientific">Dentiscutata erythropus</name>
    <dbReference type="NCBI Taxonomy" id="1348616"/>
    <lineage>
        <taxon>Eukaryota</taxon>
        <taxon>Fungi</taxon>
        <taxon>Fungi incertae sedis</taxon>
        <taxon>Mucoromycota</taxon>
        <taxon>Glomeromycotina</taxon>
        <taxon>Glomeromycetes</taxon>
        <taxon>Diversisporales</taxon>
        <taxon>Gigasporaceae</taxon>
        <taxon>Dentiscutata</taxon>
    </lineage>
</organism>
<protein>
    <submittedName>
        <fullName evidence="1">15221_t:CDS:1</fullName>
    </submittedName>
</protein>
<keyword evidence="2" id="KW-1185">Reference proteome</keyword>
<reference evidence="1" key="1">
    <citation type="submission" date="2021-06" db="EMBL/GenBank/DDBJ databases">
        <authorList>
            <person name="Kallberg Y."/>
            <person name="Tangrot J."/>
            <person name="Rosling A."/>
        </authorList>
    </citation>
    <scope>NUCLEOTIDE SEQUENCE</scope>
    <source>
        <strain evidence="1">MA453B</strain>
    </source>
</reference>
<evidence type="ECO:0000313" key="2">
    <source>
        <dbReference type="Proteomes" id="UP000789405"/>
    </source>
</evidence>
<evidence type="ECO:0000313" key="1">
    <source>
        <dbReference type="EMBL" id="CAG8821112.1"/>
    </source>
</evidence>
<sequence>MSDPLSILKGEIKRLSFVSNEKISLLAHFTENVEKIAVAVSCLDDCDNDEEKRNYLRFLISPP</sequence>
<comment type="caution">
    <text evidence="1">The sequence shown here is derived from an EMBL/GenBank/DDBJ whole genome shotgun (WGS) entry which is preliminary data.</text>
</comment>
<dbReference type="Proteomes" id="UP000789405">
    <property type="component" value="Unassembled WGS sequence"/>
</dbReference>
<proteinExistence type="predicted"/>
<dbReference type="OrthoDB" id="2388246at2759"/>
<accession>A0A9N9KEH8</accession>
<feature type="non-terminal residue" evidence="1">
    <location>
        <position position="63"/>
    </location>
</feature>
<name>A0A9N9KEH8_9GLOM</name>
<dbReference type="AlphaFoldDB" id="A0A9N9KEH8"/>
<dbReference type="EMBL" id="CAJVPY010060258">
    <property type="protein sequence ID" value="CAG8821112.1"/>
    <property type="molecule type" value="Genomic_DNA"/>
</dbReference>
<gene>
    <name evidence="1" type="ORF">DERYTH_LOCUS27066</name>
</gene>